<feature type="domain" description="CUE" evidence="2">
    <location>
        <begin position="26"/>
        <end position="68"/>
    </location>
</feature>
<evidence type="ECO:0000259" key="2">
    <source>
        <dbReference type="PROSITE" id="PS51140"/>
    </source>
</evidence>
<dbReference type="PROSITE" id="PS51140">
    <property type="entry name" value="CUE"/>
    <property type="match status" value="1"/>
</dbReference>
<feature type="compositionally biased region" description="Polar residues" evidence="1">
    <location>
        <begin position="1"/>
        <end position="17"/>
    </location>
</feature>
<dbReference type="CDD" id="cd14424">
    <property type="entry name" value="CUE_Cue1p_like"/>
    <property type="match status" value="1"/>
</dbReference>
<dbReference type="Gene3D" id="1.10.8.10">
    <property type="entry name" value="DNA helicase RuvA subunit, C-terminal domain"/>
    <property type="match status" value="1"/>
</dbReference>
<feature type="region of interest" description="Disordered" evidence="1">
    <location>
        <begin position="1"/>
        <end position="24"/>
    </location>
</feature>
<dbReference type="GO" id="GO:0043130">
    <property type="term" value="F:ubiquitin binding"/>
    <property type="evidence" value="ECO:0007669"/>
    <property type="project" value="InterPro"/>
</dbReference>
<accession>A0A2T9YWG1</accession>
<sequence length="167" mass="18845">MRFLTNSQTAIPRNPTHNGGPVLHPVNEQQLQELQIIFPNISPEAIRYDLSKTGSLETTTENILRLGTSLPRPPIENHPLNQASQNTATAINNAGSNFQSNSSQSNLDIVSKFNLNNFDDTSEPLEKPEHEWAEDPALRAEKLKKQKEYMILAARKKFLEKESKQLE</sequence>
<comment type="caution">
    <text evidence="3">The sequence shown here is derived from an EMBL/GenBank/DDBJ whole genome shotgun (WGS) entry which is preliminary data.</text>
</comment>
<evidence type="ECO:0000313" key="4">
    <source>
        <dbReference type="Proteomes" id="UP000245383"/>
    </source>
</evidence>
<keyword evidence="4" id="KW-1185">Reference proteome</keyword>
<organism evidence="3 4">
    <name type="scientific">Smittium simulii</name>
    <dbReference type="NCBI Taxonomy" id="133385"/>
    <lineage>
        <taxon>Eukaryota</taxon>
        <taxon>Fungi</taxon>
        <taxon>Fungi incertae sedis</taxon>
        <taxon>Zoopagomycota</taxon>
        <taxon>Kickxellomycotina</taxon>
        <taxon>Harpellomycetes</taxon>
        <taxon>Harpellales</taxon>
        <taxon>Legeriomycetaceae</taxon>
        <taxon>Smittium</taxon>
    </lineage>
</organism>
<dbReference type="InterPro" id="IPR003892">
    <property type="entry name" value="CUE"/>
</dbReference>
<dbReference type="Pfam" id="PF02845">
    <property type="entry name" value="CUE"/>
    <property type="match status" value="1"/>
</dbReference>
<dbReference type="SMART" id="SM00546">
    <property type="entry name" value="CUE"/>
    <property type="match status" value="1"/>
</dbReference>
<reference evidence="3 4" key="1">
    <citation type="journal article" date="2018" name="MBio">
        <title>Comparative Genomics Reveals the Core Gene Toolbox for the Fungus-Insect Symbiosis.</title>
        <authorList>
            <person name="Wang Y."/>
            <person name="Stata M."/>
            <person name="Wang W."/>
            <person name="Stajich J.E."/>
            <person name="White M.M."/>
            <person name="Moncalvo J.M."/>
        </authorList>
    </citation>
    <scope>NUCLEOTIDE SEQUENCE [LARGE SCALE GENOMIC DNA]</scope>
    <source>
        <strain evidence="3 4">SWE-8-4</strain>
    </source>
</reference>
<protein>
    <recommendedName>
        <fullName evidence="2">CUE domain-containing protein</fullName>
    </recommendedName>
</protein>
<evidence type="ECO:0000256" key="1">
    <source>
        <dbReference type="SAM" id="MobiDB-lite"/>
    </source>
</evidence>
<proteinExistence type="predicted"/>
<dbReference type="STRING" id="133385.A0A2T9YWG1"/>
<dbReference type="OrthoDB" id="3824970at2759"/>
<name>A0A2T9YWG1_9FUNG</name>
<dbReference type="Proteomes" id="UP000245383">
    <property type="component" value="Unassembled WGS sequence"/>
</dbReference>
<evidence type="ECO:0000313" key="3">
    <source>
        <dbReference type="EMBL" id="PVU96665.1"/>
    </source>
</evidence>
<dbReference type="EMBL" id="MBFR01000027">
    <property type="protein sequence ID" value="PVU96665.1"/>
    <property type="molecule type" value="Genomic_DNA"/>
</dbReference>
<gene>
    <name evidence="3" type="ORF">BB561_001030</name>
</gene>
<dbReference type="AlphaFoldDB" id="A0A2T9YWG1"/>